<dbReference type="EMBL" id="JAGYPF010000001">
    <property type="protein sequence ID" value="MBS4210866.1"/>
    <property type="molecule type" value="Genomic_DNA"/>
</dbReference>
<dbReference type="GO" id="GO:0009234">
    <property type="term" value="P:menaquinone biosynthetic process"/>
    <property type="evidence" value="ECO:0007669"/>
    <property type="project" value="UniProtKB-KW"/>
</dbReference>
<evidence type="ECO:0000256" key="2">
    <source>
        <dbReference type="ARBA" id="ARBA00022428"/>
    </source>
</evidence>
<dbReference type="PROSITE" id="PS00455">
    <property type="entry name" value="AMP_BINDING"/>
    <property type="match status" value="1"/>
</dbReference>
<dbReference type="Proteomes" id="UP000679749">
    <property type="component" value="Unassembled WGS sequence"/>
</dbReference>
<dbReference type="InterPro" id="IPR010192">
    <property type="entry name" value="MenE"/>
</dbReference>
<dbReference type="InterPro" id="IPR050237">
    <property type="entry name" value="ATP-dep_AMP-bd_enzyme"/>
</dbReference>
<comment type="caution">
    <text evidence="8">The sequence shown here is derived from an EMBL/GenBank/DDBJ whole genome shotgun (WGS) entry which is preliminary data.</text>
</comment>
<evidence type="ECO:0000256" key="4">
    <source>
        <dbReference type="ARBA" id="ARBA00022741"/>
    </source>
</evidence>
<protein>
    <submittedName>
        <fullName evidence="8">O-succinylbenzoate--CoA ligase</fullName>
        <ecNumber evidence="8">6.2.1.26</ecNumber>
    </submittedName>
</protein>
<dbReference type="InterPro" id="IPR000873">
    <property type="entry name" value="AMP-dep_synth/lig_dom"/>
</dbReference>
<dbReference type="InterPro" id="IPR020845">
    <property type="entry name" value="AMP-binding_CS"/>
</dbReference>
<dbReference type="Gene3D" id="3.40.50.12780">
    <property type="entry name" value="N-terminal domain of ligase-like"/>
    <property type="match status" value="1"/>
</dbReference>
<gene>
    <name evidence="8" type="primary">menE</name>
    <name evidence="8" type="ORF">KHA99_00205</name>
</gene>
<keyword evidence="3 8" id="KW-0436">Ligase</keyword>
<dbReference type="CDD" id="cd17631">
    <property type="entry name" value="FACL_FadD13-like"/>
    <property type="match status" value="1"/>
</dbReference>
<keyword evidence="2" id="KW-0474">Menaquinone biosynthesis</keyword>
<dbReference type="PANTHER" id="PTHR43767:SF1">
    <property type="entry name" value="NONRIBOSOMAL PEPTIDE SYNTHASE PES1 (EUROFUNG)-RELATED"/>
    <property type="match status" value="1"/>
</dbReference>
<dbReference type="InterPro" id="IPR045851">
    <property type="entry name" value="AMP-bd_C_sf"/>
</dbReference>
<feature type="domain" description="AMP-dependent synthetase/ligase" evidence="6">
    <location>
        <begin position="17"/>
        <end position="378"/>
    </location>
</feature>
<dbReference type="AlphaFoldDB" id="A0A942U1S4"/>
<reference evidence="8" key="1">
    <citation type="submission" date="2021-05" db="EMBL/GenBank/DDBJ databases">
        <title>Novel Bacillus species.</title>
        <authorList>
            <person name="Liu G."/>
        </authorList>
    </citation>
    <scope>NUCLEOTIDE SEQUENCE</scope>
    <source>
        <strain evidence="8">FJAT-49825</strain>
    </source>
</reference>
<keyword evidence="9" id="KW-1185">Reference proteome</keyword>
<name>A0A942U1S4_9BACI</name>
<evidence type="ECO:0000313" key="9">
    <source>
        <dbReference type="Proteomes" id="UP000679749"/>
    </source>
</evidence>
<accession>A0A942U1S4</accession>
<keyword evidence="4" id="KW-0547">Nucleotide-binding</keyword>
<evidence type="ECO:0000259" key="7">
    <source>
        <dbReference type="Pfam" id="PF13193"/>
    </source>
</evidence>
<dbReference type="PANTHER" id="PTHR43767">
    <property type="entry name" value="LONG-CHAIN-FATTY-ACID--COA LIGASE"/>
    <property type="match status" value="1"/>
</dbReference>
<dbReference type="NCBIfam" id="NF004837">
    <property type="entry name" value="PRK06187.1"/>
    <property type="match status" value="1"/>
</dbReference>
<proteinExistence type="inferred from homology"/>
<comment type="similarity">
    <text evidence="1">Belongs to the ATP-dependent AMP-binding enzyme family.</text>
</comment>
<dbReference type="EC" id="6.2.1.26" evidence="8"/>
<organism evidence="8 9">
    <name type="scientific">Neobacillus rhizophilus</name>
    <dbReference type="NCBI Taxonomy" id="2833579"/>
    <lineage>
        <taxon>Bacteria</taxon>
        <taxon>Bacillati</taxon>
        <taxon>Bacillota</taxon>
        <taxon>Bacilli</taxon>
        <taxon>Bacillales</taxon>
        <taxon>Bacillaceae</taxon>
        <taxon>Neobacillus</taxon>
    </lineage>
</organism>
<dbReference type="SUPFAM" id="SSF56801">
    <property type="entry name" value="Acetyl-CoA synthetase-like"/>
    <property type="match status" value="1"/>
</dbReference>
<dbReference type="Gene3D" id="3.30.300.30">
    <property type="match status" value="1"/>
</dbReference>
<dbReference type="GO" id="GO:0005524">
    <property type="term" value="F:ATP binding"/>
    <property type="evidence" value="ECO:0007669"/>
    <property type="project" value="UniProtKB-KW"/>
</dbReference>
<dbReference type="RefSeq" id="WP_213115427.1">
    <property type="nucleotide sequence ID" value="NZ_JAGYPF010000001.1"/>
</dbReference>
<evidence type="ECO:0000256" key="1">
    <source>
        <dbReference type="ARBA" id="ARBA00006432"/>
    </source>
</evidence>
<dbReference type="NCBIfam" id="TIGR01923">
    <property type="entry name" value="menE"/>
    <property type="match status" value="1"/>
</dbReference>
<dbReference type="InterPro" id="IPR042099">
    <property type="entry name" value="ANL_N_sf"/>
</dbReference>
<evidence type="ECO:0000256" key="5">
    <source>
        <dbReference type="ARBA" id="ARBA00022840"/>
    </source>
</evidence>
<feature type="domain" description="AMP-binding enzyme C-terminal" evidence="7">
    <location>
        <begin position="428"/>
        <end position="503"/>
    </location>
</feature>
<dbReference type="InterPro" id="IPR025110">
    <property type="entry name" value="AMP-bd_C"/>
</dbReference>
<evidence type="ECO:0000259" key="6">
    <source>
        <dbReference type="Pfam" id="PF00501"/>
    </source>
</evidence>
<dbReference type="FunFam" id="3.30.300.30:FF:000008">
    <property type="entry name" value="2,3-dihydroxybenzoate-AMP ligase"/>
    <property type="match status" value="1"/>
</dbReference>
<dbReference type="GO" id="GO:0008756">
    <property type="term" value="F:o-succinylbenzoate-CoA ligase activity"/>
    <property type="evidence" value="ECO:0007669"/>
    <property type="project" value="UniProtKB-EC"/>
</dbReference>
<sequence>MLEYVRAKQLLVDEMLNRSARRFPNKTAIVDDKRRMTYVTLLNRVNQVAGWFQSKGINKGEKVALLLYNSIEITECLLALGKIGAVAVPVNFRLQQLEFEYILQNSDAKMLIAHQDFVEIIGKMRVNLPLLEEVIIVDQQEAKHHSYFSYDDIFETAFIPSLEDLKDDDDFLIVYTSGTTGKPKGAVLTHKNVFMNSVNMCLECSLTKDEVQVISTPLFHIGGISALTMLMLVGGTSILLSKFDPEHLLQIFEKEKVTYSFMVPSMWNILLELPSFKNYNVTSIQKICCGAATTPLELKKKLMKYFPNSGVYDTFGHTEMAASTSTLKASDSILKTGSVGLPYSNVEIKVVDENMNDCAPGEVGEIVYRGPTTMKEYYKNPVATEEAVKGGWLHSGDLVKLDDEGYITVVDRKKDMIISGGENIYPKEIEEVLYTHPDILEAAVVGIPDEKWGETVKAYIVLRNGKSITAQQVIDYCTDKIARYKKPHYVEFLEELPRNGSGKILKTKLRDYNLKV</sequence>
<dbReference type="Pfam" id="PF00501">
    <property type="entry name" value="AMP-binding"/>
    <property type="match status" value="1"/>
</dbReference>
<evidence type="ECO:0000256" key="3">
    <source>
        <dbReference type="ARBA" id="ARBA00022598"/>
    </source>
</evidence>
<keyword evidence="5" id="KW-0067">ATP-binding</keyword>
<dbReference type="Pfam" id="PF13193">
    <property type="entry name" value="AMP-binding_C"/>
    <property type="match status" value="1"/>
</dbReference>
<evidence type="ECO:0000313" key="8">
    <source>
        <dbReference type="EMBL" id="MBS4210866.1"/>
    </source>
</evidence>